<dbReference type="AlphaFoldDB" id="A0AAD5SLN1"/>
<proteinExistence type="predicted"/>
<organism evidence="1 2">
    <name type="scientific">Physocladia obscura</name>
    <dbReference type="NCBI Taxonomy" id="109957"/>
    <lineage>
        <taxon>Eukaryota</taxon>
        <taxon>Fungi</taxon>
        <taxon>Fungi incertae sedis</taxon>
        <taxon>Chytridiomycota</taxon>
        <taxon>Chytridiomycota incertae sedis</taxon>
        <taxon>Chytridiomycetes</taxon>
        <taxon>Chytridiales</taxon>
        <taxon>Chytriomycetaceae</taxon>
        <taxon>Physocladia</taxon>
    </lineage>
</organism>
<name>A0AAD5SLN1_9FUNG</name>
<comment type="caution">
    <text evidence="1">The sequence shown here is derived from an EMBL/GenBank/DDBJ whole genome shotgun (WGS) entry which is preliminary data.</text>
</comment>
<reference evidence="1" key="1">
    <citation type="submission" date="2020-05" db="EMBL/GenBank/DDBJ databases">
        <title>Phylogenomic resolution of chytrid fungi.</title>
        <authorList>
            <person name="Stajich J.E."/>
            <person name="Amses K."/>
            <person name="Simmons R."/>
            <person name="Seto K."/>
            <person name="Myers J."/>
            <person name="Bonds A."/>
            <person name="Quandt C.A."/>
            <person name="Barry K."/>
            <person name="Liu P."/>
            <person name="Grigoriev I."/>
            <person name="Longcore J.E."/>
            <person name="James T.Y."/>
        </authorList>
    </citation>
    <scope>NUCLEOTIDE SEQUENCE</scope>
    <source>
        <strain evidence="1">JEL0513</strain>
    </source>
</reference>
<gene>
    <name evidence="1" type="ORF">HK100_010744</name>
</gene>
<dbReference type="EMBL" id="JADGJH010006033">
    <property type="protein sequence ID" value="KAJ3078384.1"/>
    <property type="molecule type" value="Genomic_DNA"/>
</dbReference>
<accession>A0AAD5SLN1</accession>
<feature type="non-terminal residue" evidence="1">
    <location>
        <position position="1"/>
    </location>
</feature>
<protein>
    <submittedName>
        <fullName evidence="1">Uncharacterized protein</fullName>
    </submittedName>
</protein>
<sequence length="60" mass="7153">WPFSKPSKNHPLLRYLTLLHYFLRSVMKASTQLSSSCMTRIFVEMFSKQNFFIINLKVLI</sequence>
<evidence type="ECO:0000313" key="2">
    <source>
        <dbReference type="Proteomes" id="UP001211907"/>
    </source>
</evidence>
<keyword evidence="2" id="KW-1185">Reference proteome</keyword>
<dbReference type="Proteomes" id="UP001211907">
    <property type="component" value="Unassembled WGS sequence"/>
</dbReference>
<feature type="non-terminal residue" evidence="1">
    <location>
        <position position="60"/>
    </location>
</feature>
<evidence type="ECO:0000313" key="1">
    <source>
        <dbReference type="EMBL" id="KAJ3078384.1"/>
    </source>
</evidence>